<dbReference type="Pfam" id="PF01157">
    <property type="entry name" value="Ribosomal_L21e"/>
    <property type="match status" value="1"/>
</dbReference>
<evidence type="ECO:0000256" key="1">
    <source>
        <dbReference type="ARBA" id="ARBA00008427"/>
    </source>
</evidence>
<dbReference type="PANTHER" id="PTHR20981">
    <property type="entry name" value="60S RIBOSOMAL PROTEIN L21"/>
    <property type="match status" value="1"/>
</dbReference>
<evidence type="ECO:0000256" key="5">
    <source>
        <dbReference type="SAM" id="MobiDB-lite"/>
    </source>
</evidence>
<dbReference type="GO" id="GO:1990904">
    <property type="term" value="C:ribonucleoprotein complex"/>
    <property type="evidence" value="ECO:0007669"/>
    <property type="project" value="UniProtKB-KW"/>
</dbReference>
<dbReference type="InterPro" id="IPR008991">
    <property type="entry name" value="Translation_prot_SH3-like_sf"/>
</dbReference>
<evidence type="ECO:0000256" key="2">
    <source>
        <dbReference type="ARBA" id="ARBA00022980"/>
    </source>
</evidence>
<dbReference type="GO" id="GO:0031090">
    <property type="term" value="C:organelle membrane"/>
    <property type="evidence" value="ECO:0007669"/>
    <property type="project" value="UniProtKB-ARBA"/>
</dbReference>
<evidence type="ECO:0000313" key="7">
    <source>
        <dbReference type="RefSeq" id="XP_008688102.2"/>
    </source>
</evidence>
<dbReference type="Gene3D" id="2.30.30.70">
    <property type="entry name" value="Ribosomal protein L21"/>
    <property type="match status" value="1"/>
</dbReference>
<evidence type="ECO:0000256" key="3">
    <source>
        <dbReference type="ARBA" id="ARBA00023274"/>
    </source>
</evidence>
<organism evidence="6 7">
    <name type="scientific">Ursus maritimus</name>
    <name type="common">Polar bear</name>
    <name type="synonym">Thalarctos maritimus</name>
    <dbReference type="NCBI Taxonomy" id="29073"/>
    <lineage>
        <taxon>Eukaryota</taxon>
        <taxon>Metazoa</taxon>
        <taxon>Chordata</taxon>
        <taxon>Craniata</taxon>
        <taxon>Vertebrata</taxon>
        <taxon>Euteleostomi</taxon>
        <taxon>Mammalia</taxon>
        <taxon>Eutheria</taxon>
        <taxon>Laurasiatheria</taxon>
        <taxon>Carnivora</taxon>
        <taxon>Caniformia</taxon>
        <taxon>Ursidae</taxon>
        <taxon>Ursus</taxon>
    </lineage>
</organism>
<name>A0A384BZT9_URSMA</name>
<dbReference type="InterPro" id="IPR036948">
    <property type="entry name" value="Ribosomal_eL21_sf"/>
</dbReference>
<dbReference type="Proteomes" id="UP000261680">
    <property type="component" value="Unplaced"/>
</dbReference>
<dbReference type="GO" id="GO:0006412">
    <property type="term" value="P:translation"/>
    <property type="evidence" value="ECO:0007669"/>
    <property type="project" value="InterPro"/>
</dbReference>
<gene>
    <name evidence="7" type="primary">LOC103662213</name>
</gene>
<dbReference type="KEGG" id="umr:103662213"/>
<dbReference type="OrthoDB" id="1539250at2759"/>
<evidence type="ECO:0000256" key="4">
    <source>
        <dbReference type="ARBA" id="ARBA00035327"/>
    </source>
</evidence>
<dbReference type="RefSeq" id="XP_008688102.2">
    <property type="nucleotide sequence ID" value="XM_008689880.2"/>
</dbReference>
<keyword evidence="6" id="KW-1185">Reference proteome</keyword>
<keyword evidence="2" id="KW-0689">Ribosomal protein</keyword>
<sequence length="233" mass="26934">MYCLPLRSIAWNSNLMAGTAILDPVDEGPTLDTAEGKSRRSLVSEDTKELPNWISLPPDFIHVKEKFKKKLHRFSQNHHLPLIHQKDQQKGKERGTHSAFSRPFRNHGFVPSATYMRTYRKCDAVHIKEMGSIHKGMSHECYHSKTGRVYNVAQHAADMLQTNKGKILAKRISECIEQIQPSKSPDSFLQHMKEDDQEKKEAKEKDVWFKPALHFVRTNRERPELLEPPPMNS</sequence>
<dbReference type="GO" id="GO:0003735">
    <property type="term" value="F:structural constituent of ribosome"/>
    <property type="evidence" value="ECO:0007669"/>
    <property type="project" value="InterPro"/>
</dbReference>
<proteinExistence type="inferred from homology"/>
<accession>A0A384BZT9</accession>
<dbReference type="AlphaFoldDB" id="A0A384BZT9"/>
<dbReference type="SUPFAM" id="SSF50104">
    <property type="entry name" value="Translation proteins SH3-like domain"/>
    <property type="match status" value="1"/>
</dbReference>
<reference evidence="7" key="1">
    <citation type="submission" date="2025-08" db="UniProtKB">
        <authorList>
            <consortium name="RefSeq"/>
        </authorList>
    </citation>
    <scope>IDENTIFICATION</scope>
    <source>
        <tissue evidence="7">Whole blood</tissue>
    </source>
</reference>
<evidence type="ECO:0000313" key="6">
    <source>
        <dbReference type="Proteomes" id="UP000261680"/>
    </source>
</evidence>
<dbReference type="FunFam" id="2.30.30.70:FF:000001">
    <property type="entry name" value="60S ribosomal protein L21"/>
    <property type="match status" value="1"/>
</dbReference>
<keyword evidence="3" id="KW-0687">Ribonucleoprotein</keyword>
<comment type="similarity">
    <text evidence="1">Belongs to the eukaryotic ribosomal protein eL21 family.</text>
</comment>
<protein>
    <recommendedName>
        <fullName evidence="4">60S ribosomal protein L21</fullName>
    </recommendedName>
</protein>
<dbReference type="InterPro" id="IPR001147">
    <property type="entry name" value="Ribosomal_eL21"/>
</dbReference>
<dbReference type="GeneID" id="103662213"/>
<feature type="compositionally biased region" description="Basic and acidic residues" evidence="5">
    <location>
        <begin position="191"/>
        <end position="205"/>
    </location>
</feature>
<dbReference type="Gene3D" id="6.10.250.3260">
    <property type="match status" value="1"/>
</dbReference>
<dbReference type="GO" id="GO:0005840">
    <property type="term" value="C:ribosome"/>
    <property type="evidence" value="ECO:0007669"/>
    <property type="project" value="UniProtKB-KW"/>
</dbReference>
<feature type="region of interest" description="Disordered" evidence="5">
    <location>
        <begin position="183"/>
        <end position="205"/>
    </location>
</feature>